<dbReference type="InterPro" id="IPR036638">
    <property type="entry name" value="HLH_DNA-bd_sf"/>
</dbReference>
<dbReference type="GO" id="GO:0030154">
    <property type="term" value="P:cell differentiation"/>
    <property type="evidence" value="ECO:0007669"/>
    <property type="project" value="UniProtKB-KW"/>
</dbReference>
<name>A0A7R9QQV7_9ACAR</name>
<dbReference type="GO" id="GO:0000978">
    <property type="term" value="F:RNA polymerase II cis-regulatory region sequence-specific DNA binding"/>
    <property type="evidence" value="ECO:0007669"/>
    <property type="project" value="TreeGrafter"/>
</dbReference>
<keyword evidence="6" id="KW-0238">DNA-binding</keyword>
<dbReference type="GO" id="GO:0046983">
    <property type="term" value="F:protein dimerization activity"/>
    <property type="evidence" value="ECO:0007669"/>
    <property type="project" value="InterPro"/>
</dbReference>
<keyword evidence="2" id="KW-0217">Developmental protein</keyword>
<evidence type="ECO:0000256" key="4">
    <source>
        <dbReference type="ARBA" id="ARBA00022871"/>
    </source>
</evidence>
<feature type="compositionally biased region" description="Polar residues" evidence="9">
    <location>
        <begin position="1"/>
        <end position="13"/>
    </location>
</feature>
<keyword evidence="7" id="KW-0804">Transcription</keyword>
<dbReference type="EMBL" id="CAJPVJ010008971">
    <property type="protein sequence ID" value="CAG2172261.1"/>
    <property type="molecule type" value="Genomic_DNA"/>
</dbReference>
<dbReference type="InterPro" id="IPR011598">
    <property type="entry name" value="bHLH_dom"/>
</dbReference>
<proteinExistence type="predicted"/>
<dbReference type="Gene3D" id="4.10.280.10">
    <property type="entry name" value="Helix-loop-helix DNA-binding domain"/>
    <property type="match status" value="1"/>
</dbReference>
<keyword evidence="12" id="KW-1185">Reference proteome</keyword>
<dbReference type="SUPFAM" id="SSF47459">
    <property type="entry name" value="HLH, helix-loop-helix DNA-binding domain"/>
    <property type="match status" value="1"/>
</dbReference>
<feature type="compositionally biased region" description="Basic residues" evidence="9">
    <location>
        <begin position="337"/>
        <end position="353"/>
    </location>
</feature>
<evidence type="ECO:0000256" key="9">
    <source>
        <dbReference type="SAM" id="MobiDB-lite"/>
    </source>
</evidence>
<evidence type="ECO:0000256" key="6">
    <source>
        <dbReference type="ARBA" id="ARBA00023125"/>
    </source>
</evidence>
<dbReference type="InterPro" id="IPR039583">
    <property type="entry name" value="TCFL5/SOLH1/2"/>
</dbReference>
<evidence type="ECO:0000313" key="12">
    <source>
        <dbReference type="Proteomes" id="UP000728032"/>
    </source>
</evidence>
<evidence type="ECO:0000256" key="7">
    <source>
        <dbReference type="ARBA" id="ARBA00023163"/>
    </source>
</evidence>
<dbReference type="GO" id="GO:0000981">
    <property type="term" value="F:DNA-binding transcription factor activity, RNA polymerase II-specific"/>
    <property type="evidence" value="ECO:0007669"/>
    <property type="project" value="TreeGrafter"/>
</dbReference>
<organism evidence="11">
    <name type="scientific">Oppiella nova</name>
    <dbReference type="NCBI Taxonomy" id="334625"/>
    <lineage>
        <taxon>Eukaryota</taxon>
        <taxon>Metazoa</taxon>
        <taxon>Ecdysozoa</taxon>
        <taxon>Arthropoda</taxon>
        <taxon>Chelicerata</taxon>
        <taxon>Arachnida</taxon>
        <taxon>Acari</taxon>
        <taxon>Acariformes</taxon>
        <taxon>Sarcoptiformes</taxon>
        <taxon>Oribatida</taxon>
        <taxon>Brachypylina</taxon>
        <taxon>Oppioidea</taxon>
        <taxon>Oppiidae</taxon>
        <taxon>Oppiella</taxon>
    </lineage>
</organism>
<feature type="domain" description="BHLH" evidence="10">
    <location>
        <begin position="110"/>
        <end position="160"/>
    </location>
</feature>
<dbReference type="PROSITE" id="PS50888">
    <property type="entry name" value="BHLH"/>
    <property type="match status" value="1"/>
</dbReference>
<dbReference type="Proteomes" id="UP000728032">
    <property type="component" value="Unassembled WGS sequence"/>
</dbReference>
<keyword evidence="3" id="KW-0221">Differentiation</keyword>
<evidence type="ECO:0000256" key="8">
    <source>
        <dbReference type="ARBA" id="ARBA00023242"/>
    </source>
</evidence>
<dbReference type="GO" id="GO:0007283">
    <property type="term" value="P:spermatogenesis"/>
    <property type="evidence" value="ECO:0007669"/>
    <property type="project" value="UniProtKB-KW"/>
</dbReference>
<evidence type="ECO:0000256" key="3">
    <source>
        <dbReference type="ARBA" id="ARBA00022782"/>
    </source>
</evidence>
<dbReference type="GO" id="GO:0005634">
    <property type="term" value="C:nucleus"/>
    <property type="evidence" value="ECO:0007669"/>
    <property type="project" value="UniProtKB-SubCell"/>
</dbReference>
<dbReference type="OrthoDB" id="6514552at2759"/>
<dbReference type="EMBL" id="OC923796">
    <property type="protein sequence ID" value="CAD7655074.1"/>
    <property type="molecule type" value="Genomic_DNA"/>
</dbReference>
<reference evidence="11" key="1">
    <citation type="submission" date="2020-11" db="EMBL/GenBank/DDBJ databases">
        <authorList>
            <person name="Tran Van P."/>
        </authorList>
    </citation>
    <scope>NUCLEOTIDE SEQUENCE</scope>
</reference>
<sequence length="353" mass="38608">MDSPRSMSSTQESPKVWTQLESTSKGSAIADEMVATDDHMIDTNDSMATTASDTNDECEEMCEQPAPQPMGPTGAPLHLHCLSSGDGTDYSVMAVVNGERSERSYCPSQSSRHLHNHKERLRRSRMKCSCDALRALVPGVTDKTDKATVLEHSVAFLLHLSKCDGVKCTDYMPTIPPPMSAKLLDLYPTLMTGEYQYYESAPNLPFHSSQVLEVTEHNGAKYVTTTDGFQYMIIESTDTAGTASPGDDTLQPMDTNEGIESTGTATATDEAMSVELMGEAMDDSKKCVQQVVDLLCDNKENIDPKAVVKQRRRPKATKTTDSALQDNNCGDNAVNKCKARPKGRPRKVKPIDL</sequence>
<accession>A0A7R9QQV7</accession>
<dbReference type="CDD" id="cd19683">
    <property type="entry name" value="bHLH_SOHLH_like"/>
    <property type="match status" value="1"/>
</dbReference>
<evidence type="ECO:0000256" key="1">
    <source>
        <dbReference type="ARBA" id="ARBA00004123"/>
    </source>
</evidence>
<keyword evidence="5" id="KW-0805">Transcription regulation</keyword>
<keyword evidence="8" id="KW-0539">Nucleus</keyword>
<protein>
    <recommendedName>
        <fullName evidence="10">BHLH domain-containing protein</fullName>
    </recommendedName>
</protein>
<dbReference type="PANTHER" id="PTHR15402:SF2">
    <property type="entry name" value="TRANSCRIPTION FACTOR LIKE 5"/>
    <property type="match status" value="1"/>
</dbReference>
<evidence type="ECO:0000256" key="2">
    <source>
        <dbReference type="ARBA" id="ARBA00022473"/>
    </source>
</evidence>
<dbReference type="PANTHER" id="PTHR15402">
    <property type="entry name" value="TRANSCRIPTION FACTOR-LIKE 5 PROTEIN"/>
    <property type="match status" value="1"/>
</dbReference>
<evidence type="ECO:0000259" key="10">
    <source>
        <dbReference type="PROSITE" id="PS50888"/>
    </source>
</evidence>
<gene>
    <name evidence="11" type="ORF">ONB1V03_LOCUS11719</name>
</gene>
<feature type="region of interest" description="Disordered" evidence="9">
    <location>
        <begin position="307"/>
        <end position="353"/>
    </location>
</feature>
<dbReference type="Pfam" id="PF00010">
    <property type="entry name" value="HLH"/>
    <property type="match status" value="1"/>
</dbReference>
<feature type="region of interest" description="Disordered" evidence="9">
    <location>
        <begin position="1"/>
        <end position="29"/>
    </location>
</feature>
<evidence type="ECO:0000256" key="5">
    <source>
        <dbReference type="ARBA" id="ARBA00023015"/>
    </source>
</evidence>
<dbReference type="SMART" id="SM00353">
    <property type="entry name" value="HLH"/>
    <property type="match status" value="1"/>
</dbReference>
<keyword evidence="4" id="KW-0744">Spermatogenesis</keyword>
<evidence type="ECO:0000313" key="11">
    <source>
        <dbReference type="EMBL" id="CAD7655074.1"/>
    </source>
</evidence>
<comment type="subcellular location">
    <subcellularLocation>
        <location evidence="1">Nucleus</location>
    </subcellularLocation>
</comment>
<feature type="compositionally biased region" description="Polar residues" evidence="9">
    <location>
        <begin position="317"/>
        <end position="330"/>
    </location>
</feature>
<dbReference type="AlphaFoldDB" id="A0A7R9QQV7"/>